<reference evidence="5 6" key="1">
    <citation type="journal article" date="2021" name="Sci. Rep.">
        <title>Chromosome anchoring in Senegalese sole (Solea senegalensis) reveals sex-associated markers and genome rearrangements in flatfish.</title>
        <authorList>
            <person name="Guerrero-Cozar I."/>
            <person name="Gomez-Garrido J."/>
            <person name="Berbel C."/>
            <person name="Martinez-Blanch J.F."/>
            <person name="Alioto T."/>
            <person name="Claros M.G."/>
            <person name="Gagnaire P.A."/>
            <person name="Manchado M."/>
        </authorList>
    </citation>
    <scope>NUCLEOTIDE SEQUENCE [LARGE SCALE GENOMIC DNA]</scope>
    <source>
        <strain evidence="5">Sse05_10M</strain>
    </source>
</reference>
<keyword evidence="1" id="KW-0433">Leucine-rich repeat</keyword>
<evidence type="ECO:0000313" key="5">
    <source>
        <dbReference type="EMBL" id="KAG7490756.1"/>
    </source>
</evidence>
<dbReference type="Pfam" id="PF17776">
    <property type="entry name" value="NLRC4_HD2"/>
    <property type="match status" value="1"/>
</dbReference>
<feature type="transmembrane region" description="Helical" evidence="3">
    <location>
        <begin position="81"/>
        <end position="99"/>
    </location>
</feature>
<dbReference type="InterPro" id="IPR051261">
    <property type="entry name" value="NLR"/>
</dbReference>
<keyword evidence="3" id="KW-1133">Transmembrane helix</keyword>
<keyword evidence="3" id="KW-0812">Transmembrane</keyword>
<keyword evidence="3" id="KW-0472">Membrane</keyword>
<organism evidence="5 6">
    <name type="scientific">Solea senegalensis</name>
    <name type="common">Senegalese sole</name>
    <dbReference type="NCBI Taxonomy" id="28829"/>
    <lineage>
        <taxon>Eukaryota</taxon>
        <taxon>Metazoa</taxon>
        <taxon>Chordata</taxon>
        <taxon>Craniata</taxon>
        <taxon>Vertebrata</taxon>
        <taxon>Euteleostomi</taxon>
        <taxon>Actinopterygii</taxon>
        <taxon>Neopterygii</taxon>
        <taxon>Teleostei</taxon>
        <taxon>Neoteleostei</taxon>
        <taxon>Acanthomorphata</taxon>
        <taxon>Carangaria</taxon>
        <taxon>Pleuronectiformes</taxon>
        <taxon>Pleuronectoidei</taxon>
        <taxon>Soleidae</taxon>
        <taxon>Solea</taxon>
    </lineage>
</organism>
<protein>
    <recommendedName>
        <fullName evidence="4">NACHT LRR and PYD domain-containing protein</fullName>
    </recommendedName>
</protein>
<dbReference type="Proteomes" id="UP000693946">
    <property type="component" value="Linkage Group LG5"/>
</dbReference>
<feature type="domain" description="NACHT LRR and PYD" evidence="4">
    <location>
        <begin position="15"/>
        <end position="76"/>
    </location>
</feature>
<keyword evidence="2" id="KW-0677">Repeat</keyword>
<dbReference type="AlphaFoldDB" id="A0AAV6QKM4"/>
<evidence type="ECO:0000256" key="2">
    <source>
        <dbReference type="ARBA" id="ARBA00022737"/>
    </source>
</evidence>
<evidence type="ECO:0000256" key="1">
    <source>
        <dbReference type="ARBA" id="ARBA00022614"/>
    </source>
</evidence>
<evidence type="ECO:0000259" key="4">
    <source>
        <dbReference type="Pfam" id="PF17776"/>
    </source>
</evidence>
<comment type="caution">
    <text evidence="5">The sequence shown here is derived from an EMBL/GenBank/DDBJ whole genome shotgun (WGS) entry which is preliminary data.</text>
</comment>
<evidence type="ECO:0000313" key="6">
    <source>
        <dbReference type="Proteomes" id="UP000693946"/>
    </source>
</evidence>
<keyword evidence="6" id="KW-1185">Reference proteome</keyword>
<name>A0AAV6QKM4_SOLSE</name>
<dbReference type="InterPro" id="IPR041267">
    <property type="entry name" value="NLRP_HD2"/>
</dbReference>
<accession>A0AAV6QKM4</accession>
<proteinExistence type="predicted"/>
<gene>
    <name evidence="5" type="ORF">JOB18_041597</name>
</gene>
<feature type="transmembrane region" description="Helical" evidence="3">
    <location>
        <begin position="119"/>
        <end position="142"/>
    </location>
</feature>
<dbReference type="PANTHER" id="PTHR24106">
    <property type="entry name" value="NACHT, LRR AND CARD DOMAINS-CONTAINING"/>
    <property type="match status" value="1"/>
</dbReference>
<dbReference type="EMBL" id="JAGKHQ010000017">
    <property type="protein sequence ID" value="KAG7490756.1"/>
    <property type="molecule type" value="Genomic_DNA"/>
</dbReference>
<sequence length="169" mass="19365">MSQWSRLFRNKAELNHPHQSAVDKALLSPNGLLDLFLHFLLGLSLKTSQKLLRGLLTQMGRGSQTNQKTVKRFHQQRLDSAGPGPIYVSMCSIFIIILQNLDRQSIENPGGGGPDSLTLVAWLLCINFTINVFWTVPSYNPMVECQWMRRRRGAFDMDESEYKPEYSFF</sequence>
<evidence type="ECO:0000256" key="3">
    <source>
        <dbReference type="SAM" id="Phobius"/>
    </source>
</evidence>